<evidence type="ECO:0000313" key="2">
    <source>
        <dbReference type="Proteomes" id="UP000288805"/>
    </source>
</evidence>
<organism evidence="1 2">
    <name type="scientific">Vitis vinifera</name>
    <name type="common">Grape</name>
    <dbReference type="NCBI Taxonomy" id="29760"/>
    <lineage>
        <taxon>Eukaryota</taxon>
        <taxon>Viridiplantae</taxon>
        <taxon>Streptophyta</taxon>
        <taxon>Embryophyta</taxon>
        <taxon>Tracheophyta</taxon>
        <taxon>Spermatophyta</taxon>
        <taxon>Magnoliopsida</taxon>
        <taxon>eudicotyledons</taxon>
        <taxon>Gunneridae</taxon>
        <taxon>Pentapetalae</taxon>
        <taxon>rosids</taxon>
        <taxon>Vitales</taxon>
        <taxon>Vitaceae</taxon>
        <taxon>Viteae</taxon>
        <taxon>Vitis</taxon>
    </lineage>
</organism>
<dbReference type="AlphaFoldDB" id="A0A438GQL0"/>
<gene>
    <name evidence="1" type="ORF">CK203_053764</name>
</gene>
<proteinExistence type="predicted"/>
<evidence type="ECO:0000313" key="1">
    <source>
        <dbReference type="EMBL" id="RVW74500.1"/>
    </source>
</evidence>
<comment type="caution">
    <text evidence="1">The sequence shown here is derived from an EMBL/GenBank/DDBJ whole genome shotgun (WGS) entry which is preliminary data.</text>
</comment>
<dbReference type="EMBL" id="QGNW01000368">
    <property type="protein sequence ID" value="RVW74500.1"/>
    <property type="molecule type" value="Genomic_DNA"/>
</dbReference>
<dbReference type="Proteomes" id="UP000288805">
    <property type="component" value="Unassembled WGS sequence"/>
</dbReference>
<name>A0A438GQL0_VITVI</name>
<protein>
    <submittedName>
        <fullName evidence="1">Uncharacterized protein</fullName>
    </submittedName>
</protein>
<sequence length="135" mass="15464">MRLTPLSMSYERFLPQICDLSDFKWLEPIKIDSTRRDQNRRCSYHKDPGHTTEQYKSLHYLVEKLIKVKHLKQYVRTTNGLQANGYLPSALQNPERLLSGFNGATITSLGDVVLPVQSSLVTLNVQFLVVDDLSL</sequence>
<accession>A0A438GQL0</accession>
<reference evidence="1 2" key="1">
    <citation type="journal article" date="2018" name="PLoS Genet.">
        <title>Population sequencing reveals clonal diversity and ancestral inbreeding in the grapevine cultivar Chardonnay.</title>
        <authorList>
            <person name="Roach M.J."/>
            <person name="Johnson D.L."/>
            <person name="Bohlmann J."/>
            <person name="van Vuuren H.J."/>
            <person name="Jones S.J."/>
            <person name="Pretorius I.S."/>
            <person name="Schmidt S.A."/>
            <person name="Borneman A.R."/>
        </authorList>
    </citation>
    <scope>NUCLEOTIDE SEQUENCE [LARGE SCALE GENOMIC DNA]</scope>
    <source>
        <strain evidence="2">cv. Chardonnay</strain>
        <tissue evidence="1">Leaf</tissue>
    </source>
</reference>